<feature type="compositionally biased region" description="Basic and acidic residues" evidence="1">
    <location>
        <begin position="802"/>
        <end position="814"/>
    </location>
</feature>
<dbReference type="Pfam" id="PF26013">
    <property type="entry name" value="DUF8004"/>
    <property type="match status" value="1"/>
</dbReference>
<evidence type="ECO:0000313" key="4">
    <source>
        <dbReference type="Proteomes" id="UP000250266"/>
    </source>
</evidence>
<keyword evidence="4" id="KW-1185">Reference proteome</keyword>
<protein>
    <recommendedName>
        <fullName evidence="2">DUF8004 domain-containing protein</fullName>
    </recommendedName>
</protein>
<accession>A0A8E2EHT2</accession>
<feature type="region of interest" description="Disordered" evidence="1">
    <location>
        <begin position="134"/>
        <end position="153"/>
    </location>
</feature>
<feature type="compositionally biased region" description="Low complexity" evidence="1">
    <location>
        <begin position="29"/>
        <end position="51"/>
    </location>
</feature>
<reference evidence="3 4" key="1">
    <citation type="journal article" date="2016" name="Nat. Commun.">
        <title>Ectomycorrhizal ecology is imprinted in the genome of the dominant symbiotic fungus Cenococcum geophilum.</title>
        <authorList>
            <consortium name="DOE Joint Genome Institute"/>
            <person name="Peter M."/>
            <person name="Kohler A."/>
            <person name="Ohm R.A."/>
            <person name="Kuo A."/>
            <person name="Krutzmann J."/>
            <person name="Morin E."/>
            <person name="Arend M."/>
            <person name="Barry K.W."/>
            <person name="Binder M."/>
            <person name="Choi C."/>
            <person name="Clum A."/>
            <person name="Copeland A."/>
            <person name="Grisel N."/>
            <person name="Haridas S."/>
            <person name="Kipfer T."/>
            <person name="LaButti K."/>
            <person name="Lindquist E."/>
            <person name="Lipzen A."/>
            <person name="Maire R."/>
            <person name="Meier B."/>
            <person name="Mihaltcheva S."/>
            <person name="Molinier V."/>
            <person name="Murat C."/>
            <person name="Poggeler S."/>
            <person name="Quandt C.A."/>
            <person name="Sperisen C."/>
            <person name="Tritt A."/>
            <person name="Tisserant E."/>
            <person name="Crous P.W."/>
            <person name="Henrissat B."/>
            <person name="Nehls U."/>
            <person name="Egli S."/>
            <person name="Spatafora J.W."/>
            <person name="Grigoriev I.V."/>
            <person name="Martin F.M."/>
        </authorList>
    </citation>
    <scope>NUCLEOTIDE SEQUENCE [LARGE SCALE GENOMIC DNA]</scope>
    <source>
        <strain evidence="3 4">CBS 459.81</strain>
    </source>
</reference>
<dbReference type="PANTHER" id="PTHR39601">
    <property type="entry name" value="CHORIOGENIN HMINOR"/>
    <property type="match status" value="1"/>
</dbReference>
<proteinExistence type="predicted"/>
<name>A0A8E2EHT2_9PEZI</name>
<sequence length="866" mass="95404">MASKKRSSYRLSSLLSSLSSDQDSNIVASADSVRSNTTSSSSEYLSPTSTSGHIPTAGRLTKDRTASHQLLAPTYPPPPPPDPSVHRQPTITPVHIDPEQLRPRLDSGSGSRTVSPARSQPPSRSVTPVLEVPADRPFGLPTPSTHTKAKRKSWLLGGGLRSSDGRIDESDHGPLAWVVGHHGKVPYNLSLLLGAEKVPELWDDNGDTFVYLFPRTSGKGPSFRIDSSVYSASPVMTRLAFGRIYSEPAIPSSSRQTASPPPDPNGPEGSSDGSKGSRTLSDATDDIPSDIHLYVPLSLSTDYPSTTPGGPEPRPSPSDVEKLVAFRNLFGFLIGQSLVATEKHSSIFDIFLRISDLLQEYEFSNLDGSTYGEVAIASFEAYVDELHMADVRASREKTIEGIVLGERMRSVMLYNEAFVHGVGKYEEIVKLQSHKFNLISPITRNRMERASMDLFLRLKNLNTRLEEFEFPAVFSGIMNSKTADESKLVRFDAWKSAFMITRKQILAYYKGKYGSWPPKASSKKNSLNTSGLNRRVLMDLYHDVSQLYDMLVDRKSLTTRSVDGPSDDEINGVESITARALRRVMSEYDRSSPPVQPPVPFDIPLYPSLKSTRRDYGTGDEKKDTKARRKKLKDDEIAAVLKAARNPDSDIASPFLDTFRELERKAAHGKSLDDLCDLRSGQWMFMYAVLQALPMLVVDAPGVKWTEGVEYFLCEPPRSGVPWAREDTGVHRNWYGIAGSSGVVSLPSDIVEHGVEGIYHRSHCWKMAEKWTSGSELLSAAVVESLQEPLPAPTDLLQPSDGRSRSESPSRRRESVMMLGLEALPMPAGVAPVSPALRPKSSNDPTKTFDAILQSTELSAKPKKKK</sequence>
<feature type="region of interest" description="Disordered" evidence="1">
    <location>
        <begin position="250"/>
        <end position="286"/>
    </location>
</feature>
<feature type="compositionally biased region" description="Pro residues" evidence="1">
    <location>
        <begin position="74"/>
        <end position="83"/>
    </location>
</feature>
<dbReference type="InterPro" id="IPR058317">
    <property type="entry name" value="DUF8004"/>
</dbReference>
<feature type="compositionally biased region" description="Basic and acidic residues" evidence="1">
    <location>
        <begin position="96"/>
        <end position="105"/>
    </location>
</feature>
<feature type="compositionally biased region" description="Polar residues" evidence="1">
    <location>
        <begin position="108"/>
        <end position="126"/>
    </location>
</feature>
<dbReference type="EMBL" id="KV744841">
    <property type="protein sequence ID" value="OCK84252.1"/>
    <property type="molecule type" value="Genomic_DNA"/>
</dbReference>
<evidence type="ECO:0000256" key="1">
    <source>
        <dbReference type="SAM" id="MobiDB-lite"/>
    </source>
</evidence>
<gene>
    <name evidence="3" type="ORF">K432DRAFT_422720</name>
</gene>
<feature type="region of interest" description="Disordered" evidence="1">
    <location>
        <begin position="1"/>
        <end position="129"/>
    </location>
</feature>
<evidence type="ECO:0000259" key="2">
    <source>
        <dbReference type="Pfam" id="PF26013"/>
    </source>
</evidence>
<feature type="region of interest" description="Disordered" evidence="1">
    <location>
        <begin position="790"/>
        <end position="814"/>
    </location>
</feature>
<dbReference type="Proteomes" id="UP000250266">
    <property type="component" value="Unassembled WGS sequence"/>
</dbReference>
<dbReference type="PANTHER" id="PTHR39601:SF2">
    <property type="entry name" value="CHORIOGENIN HMINOR"/>
    <property type="match status" value="1"/>
</dbReference>
<dbReference type="AlphaFoldDB" id="A0A8E2EHT2"/>
<feature type="domain" description="DUF8004" evidence="2">
    <location>
        <begin position="377"/>
        <end position="470"/>
    </location>
</feature>
<organism evidence="3 4">
    <name type="scientific">Lepidopterella palustris CBS 459.81</name>
    <dbReference type="NCBI Taxonomy" id="1314670"/>
    <lineage>
        <taxon>Eukaryota</taxon>
        <taxon>Fungi</taxon>
        <taxon>Dikarya</taxon>
        <taxon>Ascomycota</taxon>
        <taxon>Pezizomycotina</taxon>
        <taxon>Dothideomycetes</taxon>
        <taxon>Pleosporomycetidae</taxon>
        <taxon>Mytilinidiales</taxon>
        <taxon>Argynnaceae</taxon>
        <taxon>Lepidopterella</taxon>
    </lineage>
</organism>
<feature type="region of interest" description="Disordered" evidence="1">
    <location>
        <begin position="828"/>
        <end position="866"/>
    </location>
</feature>
<feature type="region of interest" description="Disordered" evidence="1">
    <location>
        <begin position="610"/>
        <end position="629"/>
    </location>
</feature>
<evidence type="ECO:0000313" key="3">
    <source>
        <dbReference type="EMBL" id="OCK84252.1"/>
    </source>
</evidence>
<feature type="compositionally biased region" description="Polar residues" evidence="1">
    <location>
        <begin position="271"/>
        <end position="282"/>
    </location>
</feature>
<feature type="compositionally biased region" description="Low complexity" evidence="1">
    <location>
        <begin position="9"/>
        <end position="20"/>
    </location>
</feature>
<dbReference type="OrthoDB" id="5300331at2759"/>
<feature type="compositionally biased region" description="Basic and acidic residues" evidence="1">
    <location>
        <begin position="612"/>
        <end position="624"/>
    </location>
</feature>